<dbReference type="SUPFAM" id="SSF48403">
    <property type="entry name" value="Ankyrin repeat"/>
    <property type="match status" value="1"/>
</dbReference>
<dbReference type="EMBL" id="JAAGWQ010000020">
    <property type="protein sequence ID" value="KAF5678135.1"/>
    <property type="molecule type" value="Genomic_DNA"/>
</dbReference>
<reference evidence="2 3" key="1">
    <citation type="submission" date="2020-05" db="EMBL/GenBank/DDBJ databases">
        <title>Identification and distribution of gene clusters putatively required for synthesis of sphingolipid metabolism inhibitors in phylogenetically diverse species of the filamentous fungus Fusarium.</title>
        <authorList>
            <person name="Kim H.-S."/>
            <person name="Busman M."/>
            <person name="Brown D.W."/>
            <person name="Divon H."/>
            <person name="Uhlig S."/>
            <person name="Proctor R.H."/>
        </authorList>
    </citation>
    <scope>NUCLEOTIDE SEQUENCE [LARGE SCALE GENOMIC DNA]</scope>
    <source>
        <strain evidence="2 3">NRRL 20693</strain>
    </source>
</reference>
<dbReference type="OrthoDB" id="341259at2759"/>
<dbReference type="InterPro" id="IPR036770">
    <property type="entry name" value="Ankyrin_rpt-contain_sf"/>
</dbReference>
<sequence length="444" mass="49842">MIPRLPAEILCMIVDICPRSSQASLSRCCRHLYGISNPVLYRNDVQYFDSSAVFHAIAWCTCQDISLRILSSAKAGGATFRACRDAKNYHPAFVSRTKSSLHSPIHLAARRGLDKIIIFLMQHGISPDGPQMEDGLSQVRKPPLAEAICFKRESTAMLLVQSGASIFYPQFQFNAIEDAVRCGLSKLLGLMIELFQIDINEDLGYGCSMIMLAIYHGQRDIVRQLLTLGAKLLVALRHFSQNHQFMALSWTLSVVAEGLTRFLWIEGVLDLMTHLVAQRPSPTQKTQQLEALARLLEVLRKANYASCPESMIPTEELNWFLDALLERALSVKLADAALATLLLRHGARLRAGVFLKLLEILNSETFADNSVRSLRRYPKLLQSFDFVYDYCLSIPASQPTFMMKYFLKAVPIEAIRLVYDLKRQGLPLTAKGLQDLSSEGFQDP</sequence>
<organism evidence="2 3">
    <name type="scientific">Fusarium heterosporum</name>
    <dbReference type="NCBI Taxonomy" id="42747"/>
    <lineage>
        <taxon>Eukaryota</taxon>
        <taxon>Fungi</taxon>
        <taxon>Dikarya</taxon>
        <taxon>Ascomycota</taxon>
        <taxon>Pezizomycotina</taxon>
        <taxon>Sordariomycetes</taxon>
        <taxon>Hypocreomycetidae</taxon>
        <taxon>Hypocreales</taxon>
        <taxon>Nectriaceae</taxon>
        <taxon>Fusarium</taxon>
        <taxon>Fusarium heterosporum species complex</taxon>
    </lineage>
</organism>
<feature type="domain" description="F-box" evidence="1">
    <location>
        <begin position="2"/>
        <end position="35"/>
    </location>
</feature>
<accession>A0A8H5TZ28</accession>
<name>A0A8H5TZ28_FUSHE</name>
<evidence type="ECO:0000313" key="2">
    <source>
        <dbReference type="EMBL" id="KAF5678135.1"/>
    </source>
</evidence>
<proteinExistence type="predicted"/>
<dbReference type="SMART" id="SM00248">
    <property type="entry name" value="ANK"/>
    <property type="match status" value="4"/>
</dbReference>
<dbReference type="InterPro" id="IPR002110">
    <property type="entry name" value="Ankyrin_rpt"/>
</dbReference>
<dbReference type="AlphaFoldDB" id="A0A8H5TZ28"/>
<evidence type="ECO:0000313" key="3">
    <source>
        <dbReference type="Proteomes" id="UP000567885"/>
    </source>
</evidence>
<dbReference type="Gene3D" id="1.25.40.20">
    <property type="entry name" value="Ankyrin repeat-containing domain"/>
    <property type="match status" value="1"/>
</dbReference>
<gene>
    <name evidence="2" type="ORF">FHETE_1365</name>
</gene>
<dbReference type="InterPro" id="IPR001810">
    <property type="entry name" value="F-box_dom"/>
</dbReference>
<evidence type="ECO:0000259" key="1">
    <source>
        <dbReference type="Pfam" id="PF00646"/>
    </source>
</evidence>
<protein>
    <submittedName>
        <fullName evidence="2">Ankyrin repeat</fullName>
    </submittedName>
</protein>
<dbReference type="Pfam" id="PF00646">
    <property type="entry name" value="F-box"/>
    <property type="match status" value="1"/>
</dbReference>
<dbReference type="Proteomes" id="UP000567885">
    <property type="component" value="Unassembled WGS sequence"/>
</dbReference>
<comment type="caution">
    <text evidence="2">The sequence shown here is derived from an EMBL/GenBank/DDBJ whole genome shotgun (WGS) entry which is preliminary data.</text>
</comment>
<keyword evidence="3" id="KW-1185">Reference proteome</keyword>